<dbReference type="InterPro" id="IPR001932">
    <property type="entry name" value="PPM-type_phosphatase-like_dom"/>
</dbReference>
<protein>
    <submittedName>
        <fullName evidence="5">SpoIIE family protein phosphatase</fullName>
    </submittedName>
</protein>
<dbReference type="Pfam" id="PF07228">
    <property type="entry name" value="SpoIIE"/>
    <property type="match status" value="1"/>
</dbReference>
<dbReference type="SUPFAM" id="SSF55781">
    <property type="entry name" value="GAF domain-like"/>
    <property type="match status" value="1"/>
</dbReference>
<comment type="caution">
    <text evidence="5">The sequence shown here is derived from an EMBL/GenBank/DDBJ whole genome shotgun (WGS) entry which is preliminary data.</text>
</comment>
<keyword evidence="1" id="KW-0378">Hydrolase</keyword>
<dbReference type="Gene3D" id="3.30.450.40">
    <property type="match status" value="1"/>
</dbReference>
<accession>A0ABD5EWF4</accession>
<sequence>MSNNDRVPQRGMRLGTELAQIADQLIVLARGQNRLHELYEAVISRDQDLSDVLRLIARTAMDLVEARYGALGVLDDRGERLRELIPLGLSETQVRALSGTDMPTGRGLLGQLIAHPEPMRVKDIAAHPAAVGFPAGHPPMRSMVGAAVSIRGRVYGNLYLCERKDSRPFDAHDEAMIAAFAEAAGLAIDDAALMRQTRLDAEHFQRMLLPRLSDVRPLLSASVYRPASAPRHIGGDWYDAIPLPTGAVAAVIGDVVGHDLQAAAAMAQIRNMLLAHLHYAPAAEPAETLTALDHTVEDLTRNPVTTLCLARFEPETDTVGANTGRFRMRWSTAGHPPAAPAHPRHRLPLPSRTARPTPRCRQHDAPSRPHPFTAPPSSTVIFYTDGLTEHPQRPIDQTMSQLADKAGQLNRLSLQEILETLADQHPSDGHDDMALLAIRIPPHP</sequence>
<dbReference type="InterPro" id="IPR052016">
    <property type="entry name" value="Bact_Sigma-Reg"/>
</dbReference>
<dbReference type="PANTHER" id="PTHR43156:SF2">
    <property type="entry name" value="STAGE II SPORULATION PROTEIN E"/>
    <property type="match status" value="1"/>
</dbReference>
<evidence type="ECO:0000256" key="2">
    <source>
        <dbReference type="SAM" id="MobiDB-lite"/>
    </source>
</evidence>
<feature type="domain" description="PPM-type phosphatase" evidence="4">
    <location>
        <begin position="218"/>
        <end position="440"/>
    </location>
</feature>
<proteinExistence type="predicted"/>
<reference evidence="6" key="1">
    <citation type="submission" date="2023-07" db="EMBL/GenBank/DDBJ databases">
        <title>30 novel species of actinomycetes from the DSMZ collection.</title>
        <authorList>
            <person name="Nouioui I."/>
        </authorList>
    </citation>
    <scope>NUCLEOTIDE SEQUENCE [LARGE SCALE GENOMIC DNA]</scope>
    <source>
        <strain evidence="6">DSM 41981</strain>
    </source>
</reference>
<dbReference type="AlphaFoldDB" id="A0ABD5EWF4"/>
<feature type="region of interest" description="Disordered" evidence="2">
    <location>
        <begin position="331"/>
        <end position="376"/>
    </location>
</feature>
<gene>
    <name evidence="5" type="ORF">RM877_28675</name>
</gene>
<evidence type="ECO:0000259" key="4">
    <source>
        <dbReference type="SMART" id="SM00331"/>
    </source>
</evidence>
<dbReference type="InterPro" id="IPR029016">
    <property type="entry name" value="GAF-like_dom_sf"/>
</dbReference>
<dbReference type="GO" id="GO:0016787">
    <property type="term" value="F:hydrolase activity"/>
    <property type="evidence" value="ECO:0007669"/>
    <property type="project" value="UniProtKB-KW"/>
</dbReference>
<keyword evidence="6" id="KW-1185">Reference proteome</keyword>
<feature type="domain" description="GAF" evidence="3">
    <location>
        <begin position="48"/>
        <end position="198"/>
    </location>
</feature>
<dbReference type="SMART" id="SM00065">
    <property type="entry name" value="GAF"/>
    <property type="match status" value="1"/>
</dbReference>
<dbReference type="InterPro" id="IPR036457">
    <property type="entry name" value="PPM-type-like_dom_sf"/>
</dbReference>
<dbReference type="Pfam" id="PF13185">
    <property type="entry name" value="GAF_2"/>
    <property type="match status" value="1"/>
</dbReference>
<dbReference type="SUPFAM" id="SSF81606">
    <property type="entry name" value="PP2C-like"/>
    <property type="match status" value="1"/>
</dbReference>
<evidence type="ECO:0000256" key="1">
    <source>
        <dbReference type="ARBA" id="ARBA00022801"/>
    </source>
</evidence>
<evidence type="ECO:0000313" key="5">
    <source>
        <dbReference type="EMBL" id="MDT0438660.1"/>
    </source>
</evidence>
<dbReference type="EMBL" id="JAVRES010000019">
    <property type="protein sequence ID" value="MDT0438660.1"/>
    <property type="molecule type" value="Genomic_DNA"/>
</dbReference>
<dbReference type="Proteomes" id="UP001183535">
    <property type="component" value="Unassembled WGS sequence"/>
</dbReference>
<dbReference type="PANTHER" id="PTHR43156">
    <property type="entry name" value="STAGE II SPORULATION PROTEIN E-RELATED"/>
    <property type="match status" value="1"/>
</dbReference>
<dbReference type="SMART" id="SM00331">
    <property type="entry name" value="PP2C_SIG"/>
    <property type="match status" value="1"/>
</dbReference>
<organism evidence="5 6">
    <name type="scientific">Streptomyces doudnae</name>
    <dbReference type="NCBI Taxonomy" id="3075536"/>
    <lineage>
        <taxon>Bacteria</taxon>
        <taxon>Bacillati</taxon>
        <taxon>Actinomycetota</taxon>
        <taxon>Actinomycetes</taxon>
        <taxon>Kitasatosporales</taxon>
        <taxon>Streptomycetaceae</taxon>
        <taxon>Streptomyces</taxon>
    </lineage>
</organism>
<dbReference type="Gene3D" id="3.60.40.10">
    <property type="entry name" value="PPM-type phosphatase domain"/>
    <property type="match status" value="1"/>
</dbReference>
<dbReference type="RefSeq" id="WP_237548532.1">
    <property type="nucleotide sequence ID" value="NZ_JAVRES010000019.1"/>
</dbReference>
<evidence type="ECO:0000313" key="6">
    <source>
        <dbReference type="Proteomes" id="UP001183535"/>
    </source>
</evidence>
<name>A0ABD5EWF4_9ACTN</name>
<evidence type="ECO:0000259" key="3">
    <source>
        <dbReference type="SMART" id="SM00065"/>
    </source>
</evidence>
<dbReference type="InterPro" id="IPR003018">
    <property type="entry name" value="GAF"/>
</dbReference>